<organism evidence="6 7">
    <name type="scientific">Enteractinococcus fodinae</name>
    <dbReference type="NCBI Taxonomy" id="684663"/>
    <lineage>
        <taxon>Bacteria</taxon>
        <taxon>Bacillati</taxon>
        <taxon>Actinomycetota</taxon>
        <taxon>Actinomycetes</taxon>
        <taxon>Micrococcales</taxon>
        <taxon>Micrococcaceae</taxon>
    </lineage>
</organism>
<evidence type="ECO:0000313" key="7">
    <source>
        <dbReference type="Proteomes" id="UP001183794"/>
    </source>
</evidence>
<evidence type="ECO:0000259" key="5">
    <source>
        <dbReference type="SMART" id="SM00984"/>
    </source>
</evidence>
<dbReference type="InterPro" id="IPR017476">
    <property type="entry name" value="UDP-Glc/GDP-Man"/>
</dbReference>
<dbReference type="PIRSF" id="PIRSF000124">
    <property type="entry name" value="UDPglc_GDPman_dh"/>
    <property type="match status" value="1"/>
</dbReference>
<dbReference type="InterPro" id="IPR001732">
    <property type="entry name" value="UDP-Glc/GDP-Man_DH_N"/>
</dbReference>
<dbReference type="InterPro" id="IPR014026">
    <property type="entry name" value="UDP-Glc/GDP-Man_DH_dimer"/>
</dbReference>
<sequence>MAGYLSEGTLISYETTLPVGTTRDHLKPLIESASGLEEGLDFHLVHSAERLFLGRIFEDLRRYPKLLGALSNEGARRAREFYESALRFDERPDLKFPNGVWDLGSPETSEMAKLAETTYRDVNIGLANQFAIYAAANGIDVYRVIEACNSQPYSHIHKPGISVGGLCIPNHPRLYLSSDPNADIVRTARALNASMPQRIVNQTTELLGSLADMRTVVLGASYRGGTKETTFSGIFPLVRALEDEGTEVFVHDPLYDSREIRRLGLVPYEEGSPVDVAIVHTDHNEYSHISPQQVPGVRLLVDGRAITDAALWAGIPRLIVGMPLE</sequence>
<dbReference type="Pfam" id="PF03721">
    <property type="entry name" value="UDPG_MGDP_dh_N"/>
    <property type="match status" value="1"/>
</dbReference>
<dbReference type="Gene3D" id="3.40.50.720">
    <property type="entry name" value="NAD(P)-binding Rossmann-like Domain"/>
    <property type="match status" value="2"/>
</dbReference>
<dbReference type="InterPro" id="IPR028359">
    <property type="entry name" value="UDP_ManNAc/GlcNAc_DH"/>
</dbReference>
<dbReference type="InterPro" id="IPR036220">
    <property type="entry name" value="UDP-Glc/GDP-Man_DH_C_sf"/>
</dbReference>
<keyword evidence="3" id="KW-0520">NAD</keyword>
<dbReference type="Proteomes" id="UP001183794">
    <property type="component" value="Unassembled WGS sequence"/>
</dbReference>
<evidence type="ECO:0000256" key="4">
    <source>
        <dbReference type="PIRNR" id="PIRNR000124"/>
    </source>
</evidence>
<evidence type="ECO:0000256" key="2">
    <source>
        <dbReference type="ARBA" id="ARBA00023002"/>
    </source>
</evidence>
<dbReference type="PANTHER" id="PTHR43491:SF2">
    <property type="entry name" value="UDP-N-ACETYL-D-MANNOSAMINE DEHYDROGENASE"/>
    <property type="match status" value="1"/>
</dbReference>
<proteinExistence type="inferred from homology"/>
<dbReference type="InterPro" id="IPR036291">
    <property type="entry name" value="NAD(P)-bd_dom_sf"/>
</dbReference>
<keyword evidence="2" id="KW-0560">Oxidoreductase</keyword>
<feature type="domain" description="UDP-glucose/GDP-mannose dehydrogenase C-terminal" evidence="5">
    <location>
        <begin position="216"/>
        <end position="309"/>
    </location>
</feature>
<reference evidence="6 7" key="1">
    <citation type="submission" date="2023-07" db="EMBL/GenBank/DDBJ databases">
        <title>Sequencing the genomes of 1000 actinobacteria strains.</title>
        <authorList>
            <person name="Klenk H.-P."/>
        </authorList>
    </citation>
    <scope>NUCLEOTIDE SEQUENCE [LARGE SCALE GENOMIC DNA]</scope>
    <source>
        <strain evidence="6 7">DSM 22966</strain>
    </source>
</reference>
<dbReference type="InterPro" id="IPR014027">
    <property type="entry name" value="UDP-Glc/GDP-Man_DH_C"/>
</dbReference>
<dbReference type="SUPFAM" id="SSF51735">
    <property type="entry name" value="NAD(P)-binding Rossmann-fold domains"/>
    <property type="match status" value="1"/>
</dbReference>
<dbReference type="SUPFAM" id="SSF52413">
    <property type="entry name" value="UDP-glucose/GDP-mannose dehydrogenase C-terminal domain"/>
    <property type="match status" value="1"/>
</dbReference>
<evidence type="ECO:0000256" key="3">
    <source>
        <dbReference type="ARBA" id="ARBA00023027"/>
    </source>
</evidence>
<accession>A0ABU2B314</accession>
<protein>
    <submittedName>
        <fullName evidence="6">Nucleotide sugar dehydrogenase</fullName>
    </submittedName>
</protein>
<comment type="caution">
    <text evidence="6">The sequence shown here is derived from an EMBL/GenBank/DDBJ whole genome shotgun (WGS) entry which is preliminary data.</text>
</comment>
<comment type="similarity">
    <text evidence="1 4">Belongs to the UDP-glucose/GDP-mannose dehydrogenase family.</text>
</comment>
<dbReference type="InterPro" id="IPR008927">
    <property type="entry name" value="6-PGluconate_DH-like_C_sf"/>
</dbReference>
<dbReference type="SUPFAM" id="SSF48179">
    <property type="entry name" value="6-phosphogluconate dehydrogenase C-terminal domain-like"/>
    <property type="match status" value="1"/>
</dbReference>
<evidence type="ECO:0000313" key="6">
    <source>
        <dbReference type="EMBL" id="MDR7347983.1"/>
    </source>
</evidence>
<dbReference type="PIRSF" id="PIRSF500136">
    <property type="entry name" value="UDP_ManNAc_DH"/>
    <property type="match status" value="1"/>
</dbReference>
<dbReference type="PANTHER" id="PTHR43491">
    <property type="entry name" value="UDP-N-ACETYL-D-MANNOSAMINE DEHYDROGENASE"/>
    <property type="match status" value="1"/>
</dbReference>
<dbReference type="EMBL" id="JAVDYJ010000001">
    <property type="protein sequence ID" value="MDR7347983.1"/>
    <property type="molecule type" value="Genomic_DNA"/>
</dbReference>
<keyword evidence="7" id="KW-1185">Reference proteome</keyword>
<evidence type="ECO:0000256" key="1">
    <source>
        <dbReference type="ARBA" id="ARBA00006601"/>
    </source>
</evidence>
<name>A0ABU2B314_9MICC</name>
<gene>
    <name evidence="6" type="ORF">J2S62_002240</name>
</gene>
<dbReference type="Pfam" id="PF03720">
    <property type="entry name" value="UDPG_MGDP_dh_C"/>
    <property type="match status" value="1"/>
</dbReference>
<dbReference type="SMART" id="SM00984">
    <property type="entry name" value="UDPG_MGDP_dh_C"/>
    <property type="match status" value="1"/>
</dbReference>
<dbReference type="Pfam" id="PF00984">
    <property type="entry name" value="UDPG_MGDP_dh"/>
    <property type="match status" value="1"/>
</dbReference>